<dbReference type="Gene3D" id="1.25.10.10">
    <property type="entry name" value="Leucine-rich Repeat Variant"/>
    <property type="match status" value="1"/>
</dbReference>
<protein>
    <recommendedName>
        <fullName evidence="2">Importin N-terminal domain-containing protein</fullName>
    </recommendedName>
</protein>
<name>A0A7R9LVG4_9ACAR</name>
<evidence type="ECO:0000256" key="1">
    <source>
        <dbReference type="ARBA" id="ARBA00009466"/>
    </source>
</evidence>
<dbReference type="PANTHER" id="PTHR11223">
    <property type="entry name" value="EXPORTIN 1/5"/>
    <property type="match status" value="1"/>
</dbReference>
<dbReference type="GO" id="GO:0005737">
    <property type="term" value="C:cytoplasm"/>
    <property type="evidence" value="ECO:0007669"/>
    <property type="project" value="TreeGrafter"/>
</dbReference>
<dbReference type="OrthoDB" id="2215036at2759"/>
<dbReference type="PANTHER" id="PTHR11223:SF2">
    <property type="entry name" value="EXPORTIN-1"/>
    <property type="match status" value="1"/>
</dbReference>
<dbReference type="SMART" id="SM00913">
    <property type="entry name" value="IBN_N"/>
    <property type="match status" value="1"/>
</dbReference>
<dbReference type="InterPro" id="IPR013598">
    <property type="entry name" value="Exportin-1/Importin-b-like"/>
</dbReference>
<feature type="non-terminal residue" evidence="3">
    <location>
        <position position="286"/>
    </location>
</feature>
<dbReference type="PROSITE" id="PS50166">
    <property type="entry name" value="IMPORTIN_B_NT"/>
    <property type="match status" value="1"/>
</dbReference>
<dbReference type="Pfam" id="PF08389">
    <property type="entry name" value="Xpo1"/>
    <property type="match status" value="1"/>
</dbReference>
<dbReference type="Proteomes" id="UP000759131">
    <property type="component" value="Unassembled WGS sequence"/>
</dbReference>
<dbReference type="GO" id="GO:0000056">
    <property type="term" value="P:ribosomal small subunit export from nucleus"/>
    <property type="evidence" value="ECO:0007669"/>
    <property type="project" value="TreeGrafter"/>
</dbReference>
<dbReference type="EMBL" id="OC893862">
    <property type="protein sequence ID" value="CAD7647258.1"/>
    <property type="molecule type" value="Genomic_DNA"/>
</dbReference>
<dbReference type="GO" id="GO:0000055">
    <property type="term" value="P:ribosomal large subunit export from nucleus"/>
    <property type="evidence" value="ECO:0007669"/>
    <property type="project" value="TreeGrafter"/>
</dbReference>
<dbReference type="InterPro" id="IPR045065">
    <property type="entry name" value="XPO1/5"/>
</dbReference>
<evidence type="ECO:0000313" key="3">
    <source>
        <dbReference type="EMBL" id="CAD7647258.1"/>
    </source>
</evidence>
<reference evidence="3" key="1">
    <citation type="submission" date="2020-11" db="EMBL/GenBank/DDBJ databases">
        <authorList>
            <person name="Tran Van P."/>
        </authorList>
    </citation>
    <scope>NUCLEOTIDE SEQUENCE</scope>
</reference>
<dbReference type="Pfam" id="PF03810">
    <property type="entry name" value="IBN_N"/>
    <property type="match status" value="1"/>
</dbReference>
<accession>A0A7R9LVG4</accession>
<dbReference type="InterPro" id="IPR016024">
    <property type="entry name" value="ARM-type_fold"/>
</dbReference>
<dbReference type="InterPro" id="IPR001494">
    <property type="entry name" value="Importin-beta_N"/>
</dbReference>
<dbReference type="EMBL" id="CAJPIZ010039287">
    <property type="protein sequence ID" value="CAG2121412.1"/>
    <property type="molecule type" value="Genomic_DNA"/>
</dbReference>
<dbReference type="AlphaFoldDB" id="A0A7R9LVG4"/>
<organism evidence="3">
    <name type="scientific">Medioppia subpectinata</name>
    <dbReference type="NCBI Taxonomy" id="1979941"/>
    <lineage>
        <taxon>Eukaryota</taxon>
        <taxon>Metazoa</taxon>
        <taxon>Ecdysozoa</taxon>
        <taxon>Arthropoda</taxon>
        <taxon>Chelicerata</taxon>
        <taxon>Arachnida</taxon>
        <taxon>Acari</taxon>
        <taxon>Acariformes</taxon>
        <taxon>Sarcoptiformes</taxon>
        <taxon>Oribatida</taxon>
        <taxon>Brachypylina</taxon>
        <taxon>Oppioidea</taxon>
        <taxon>Oppiidae</taxon>
        <taxon>Medioppia</taxon>
    </lineage>
</organism>
<keyword evidence="4" id="KW-1185">Reference proteome</keyword>
<comment type="similarity">
    <text evidence="1">Belongs to the exportin family.</text>
</comment>
<evidence type="ECO:0000313" key="4">
    <source>
        <dbReference type="Proteomes" id="UP000759131"/>
    </source>
</evidence>
<gene>
    <name evidence="3" type="ORF">OSB1V03_LOCUS21358</name>
</gene>
<dbReference type="InterPro" id="IPR011989">
    <property type="entry name" value="ARM-like"/>
</dbReference>
<proteinExistence type="inferred from homology"/>
<dbReference type="GO" id="GO:0006611">
    <property type="term" value="P:protein export from nucleus"/>
    <property type="evidence" value="ECO:0007669"/>
    <property type="project" value="InterPro"/>
</dbReference>
<sequence>MSFVDQLTAKPMNASIDSMKNAINNSPTVNAFCGQTQLNGNPMNSLAEQANKLLDFSQKLDINLLDSVVNCMYGGEGAQQRVAQEILTTLKEHPDAWTRVDTILEFSGNQETKYYALQILENLIKTRWKVLPENQCEGIKKFIVGLIIKTSSDPSTLDRERVYLNKLNMILVQILKREWPKKWPNFIDDICGASKTNESLCQNNMIILKLLSEEVFDFSSGQMTQAKAKHLKDTMCQQFREVFTLCQFVMENSNNATLIQCTLETLLRFLNWIPLGYIFETGLINA</sequence>
<evidence type="ECO:0000259" key="2">
    <source>
        <dbReference type="PROSITE" id="PS50166"/>
    </source>
</evidence>
<dbReference type="GO" id="GO:0005049">
    <property type="term" value="F:nuclear export signal receptor activity"/>
    <property type="evidence" value="ECO:0007669"/>
    <property type="project" value="InterPro"/>
</dbReference>
<dbReference type="GO" id="GO:0031267">
    <property type="term" value="F:small GTPase binding"/>
    <property type="evidence" value="ECO:0007669"/>
    <property type="project" value="InterPro"/>
</dbReference>
<feature type="domain" description="Importin N-terminal" evidence="2">
    <location>
        <begin position="83"/>
        <end position="149"/>
    </location>
</feature>
<dbReference type="SUPFAM" id="SSF48371">
    <property type="entry name" value="ARM repeat"/>
    <property type="match status" value="1"/>
</dbReference>
<dbReference type="GO" id="GO:0005634">
    <property type="term" value="C:nucleus"/>
    <property type="evidence" value="ECO:0007669"/>
    <property type="project" value="TreeGrafter"/>
</dbReference>